<protein>
    <submittedName>
        <fullName evidence="1">Uncharacterized protein</fullName>
    </submittedName>
</protein>
<sequence>MPETNEPTTSPPQPKEVCTIRIAFPVTSDEEAIKYKRDISGVLSDIPEVHIEFSIRSLPVRPPIPTM</sequence>
<reference evidence="1" key="1">
    <citation type="journal article" date="2014" name="Front. Microbiol.">
        <title>High frequency of phylogenetically diverse reductive dehalogenase-homologous genes in deep subseafloor sedimentary metagenomes.</title>
        <authorList>
            <person name="Kawai M."/>
            <person name="Futagami T."/>
            <person name="Toyoda A."/>
            <person name="Takaki Y."/>
            <person name="Nishi S."/>
            <person name="Hori S."/>
            <person name="Arai W."/>
            <person name="Tsubouchi T."/>
            <person name="Morono Y."/>
            <person name="Uchiyama I."/>
            <person name="Ito T."/>
            <person name="Fujiyama A."/>
            <person name="Inagaki F."/>
            <person name="Takami H."/>
        </authorList>
    </citation>
    <scope>NUCLEOTIDE SEQUENCE</scope>
    <source>
        <strain evidence="1">Expedition CK06-06</strain>
    </source>
</reference>
<gene>
    <name evidence="1" type="ORF">S01H1_24990</name>
</gene>
<organism evidence="1">
    <name type="scientific">marine sediment metagenome</name>
    <dbReference type="NCBI Taxonomy" id="412755"/>
    <lineage>
        <taxon>unclassified sequences</taxon>
        <taxon>metagenomes</taxon>
        <taxon>ecological metagenomes</taxon>
    </lineage>
</organism>
<evidence type="ECO:0000313" key="1">
    <source>
        <dbReference type="EMBL" id="GAF86825.1"/>
    </source>
</evidence>
<accession>X0UEA9</accession>
<proteinExistence type="predicted"/>
<name>X0UEA9_9ZZZZ</name>
<comment type="caution">
    <text evidence="1">The sequence shown here is derived from an EMBL/GenBank/DDBJ whole genome shotgun (WGS) entry which is preliminary data.</text>
</comment>
<dbReference type="EMBL" id="BARS01015056">
    <property type="protein sequence ID" value="GAF86825.1"/>
    <property type="molecule type" value="Genomic_DNA"/>
</dbReference>
<dbReference type="AlphaFoldDB" id="X0UEA9"/>